<sequence length="312" mass="34427">MKQVLHAAGEFVTHHKGLPPETLEKNLMGELQAESKTCEVKGHTVHWLEAGDGPALVLVHGWSCSGFFWKPMIPLLKKKYRVVAPDLPGHGLSSKEHDSYLPEKQAARLLEWLSAIGVDRFVLVGHSMGGEIAARMALDAPDRVLSLVLAGAIGLRQVRDSLPWYARLALTPVAQKVANRFLTEKALAQSHRLFMTGPGRPPYPECTRDIILTNTNTPRDLTTLSQTTRDGLFRDFIDQQAPRIDTPVLCLWGEMDKLVPLSAGKAYARLIPGAHLARIPATGHMIPWEEPERMASEIIEFAGEGPQAHEPS</sequence>
<evidence type="ECO:0000259" key="1">
    <source>
        <dbReference type="Pfam" id="PF00561"/>
    </source>
</evidence>
<dbReference type="Pfam" id="PF00561">
    <property type="entry name" value="Abhydrolase_1"/>
    <property type="match status" value="1"/>
</dbReference>
<dbReference type="SUPFAM" id="SSF53474">
    <property type="entry name" value="alpha/beta-Hydrolases"/>
    <property type="match status" value="1"/>
</dbReference>
<dbReference type="STRING" id="419481.SAMN05216233_102200"/>
<dbReference type="InterPro" id="IPR000073">
    <property type="entry name" value="AB_hydrolase_1"/>
</dbReference>
<dbReference type="Proteomes" id="UP000198870">
    <property type="component" value="Unassembled WGS sequence"/>
</dbReference>
<dbReference type="PRINTS" id="PR00412">
    <property type="entry name" value="EPOXHYDRLASE"/>
</dbReference>
<evidence type="ECO:0000313" key="3">
    <source>
        <dbReference type="Proteomes" id="UP000198870"/>
    </source>
</evidence>
<reference evidence="2 3" key="1">
    <citation type="submission" date="2016-10" db="EMBL/GenBank/DDBJ databases">
        <authorList>
            <person name="de Groot N.N."/>
        </authorList>
    </citation>
    <scope>NUCLEOTIDE SEQUENCE [LARGE SCALE GENOMIC DNA]</scope>
    <source>
        <strain evidence="2 3">AA1</strain>
    </source>
</reference>
<dbReference type="InterPro" id="IPR000639">
    <property type="entry name" value="Epox_hydrolase-like"/>
</dbReference>
<dbReference type="PRINTS" id="PR00111">
    <property type="entry name" value="ABHYDROLASE"/>
</dbReference>
<dbReference type="InterPro" id="IPR050266">
    <property type="entry name" value="AB_hydrolase_sf"/>
</dbReference>
<proteinExistence type="predicted"/>
<feature type="domain" description="AB hydrolase-1" evidence="1">
    <location>
        <begin position="54"/>
        <end position="291"/>
    </location>
</feature>
<dbReference type="GO" id="GO:0003824">
    <property type="term" value="F:catalytic activity"/>
    <property type="evidence" value="ECO:0007669"/>
    <property type="project" value="InterPro"/>
</dbReference>
<dbReference type="EMBL" id="FMUX01000002">
    <property type="protein sequence ID" value="SCX93748.1"/>
    <property type="molecule type" value="Genomic_DNA"/>
</dbReference>
<dbReference type="OrthoDB" id="9785408at2"/>
<accession>A0A1G5BU86</accession>
<keyword evidence="3" id="KW-1185">Reference proteome</keyword>
<dbReference type="RefSeq" id="WP_092208561.1">
    <property type="nucleotide sequence ID" value="NZ_FMUX01000002.1"/>
</dbReference>
<dbReference type="PANTHER" id="PTHR43798">
    <property type="entry name" value="MONOACYLGLYCEROL LIPASE"/>
    <property type="match status" value="1"/>
</dbReference>
<dbReference type="Gene3D" id="3.40.50.1820">
    <property type="entry name" value="alpha/beta hydrolase"/>
    <property type="match status" value="1"/>
</dbReference>
<protein>
    <submittedName>
        <fullName evidence="2">Pimeloyl-ACP methyl ester carboxylesterase</fullName>
    </submittedName>
</protein>
<dbReference type="InterPro" id="IPR029058">
    <property type="entry name" value="AB_hydrolase_fold"/>
</dbReference>
<organism evidence="2 3">
    <name type="scientific">Desulfoluna spongiiphila</name>
    <dbReference type="NCBI Taxonomy" id="419481"/>
    <lineage>
        <taxon>Bacteria</taxon>
        <taxon>Pseudomonadati</taxon>
        <taxon>Thermodesulfobacteriota</taxon>
        <taxon>Desulfobacteria</taxon>
        <taxon>Desulfobacterales</taxon>
        <taxon>Desulfolunaceae</taxon>
        <taxon>Desulfoluna</taxon>
    </lineage>
</organism>
<name>A0A1G5BU86_9BACT</name>
<evidence type="ECO:0000313" key="2">
    <source>
        <dbReference type="EMBL" id="SCX93748.1"/>
    </source>
</evidence>
<dbReference type="AlphaFoldDB" id="A0A1G5BU86"/>
<gene>
    <name evidence="2" type="ORF">SAMN05216233_102200</name>
</gene>